<feature type="transmembrane region" description="Helical" evidence="6">
    <location>
        <begin position="163"/>
        <end position="185"/>
    </location>
</feature>
<comment type="caution">
    <text evidence="7">The sequence shown here is derived from an EMBL/GenBank/DDBJ whole genome shotgun (WGS) entry which is preliminary data.</text>
</comment>
<evidence type="ECO:0000256" key="2">
    <source>
        <dbReference type="ARBA" id="ARBA00022475"/>
    </source>
</evidence>
<dbReference type="PANTHER" id="PTHR33545:SF5">
    <property type="entry name" value="UPF0750 MEMBRANE PROTEIN YITT"/>
    <property type="match status" value="1"/>
</dbReference>
<name>A0ABS2QWY2_9BACI</name>
<evidence type="ECO:0000313" key="8">
    <source>
        <dbReference type="Proteomes" id="UP000809829"/>
    </source>
</evidence>
<dbReference type="InterPro" id="IPR051461">
    <property type="entry name" value="UPF0750_membrane"/>
</dbReference>
<accession>A0ABS2QWY2</accession>
<protein>
    <submittedName>
        <fullName evidence="7">Uncharacterized membrane-anchored protein YitT (DUF2179 family)</fullName>
    </submittedName>
</protein>
<dbReference type="InterPro" id="IPR003740">
    <property type="entry name" value="YitT"/>
</dbReference>
<comment type="subcellular location">
    <subcellularLocation>
        <location evidence="1">Cell membrane</location>
        <topology evidence="1">Multi-pass membrane protein</topology>
    </subcellularLocation>
</comment>
<keyword evidence="5 6" id="KW-0472">Membrane</keyword>
<dbReference type="EMBL" id="JAFBFC010000004">
    <property type="protein sequence ID" value="MBM7703922.1"/>
    <property type="molecule type" value="Genomic_DNA"/>
</dbReference>
<dbReference type="Proteomes" id="UP000809829">
    <property type="component" value="Unassembled WGS sequence"/>
</dbReference>
<dbReference type="PANTHER" id="PTHR33545">
    <property type="entry name" value="UPF0750 MEMBRANE PROTEIN YITT-RELATED"/>
    <property type="match status" value="1"/>
</dbReference>
<evidence type="ECO:0000256" key="3">
    <source>
        <dbReference type="ARBA" id="ARBA00022692"/>
    </source>
</evidence>
<proteinExistence type="predicted"/>
<keyword evidence="4 6" id="KW-1133">Transmembrane helix</keyword>
<feature type="transmembrane region" description="Helical" evidence="6">
    <location>
        <begin position="138"/>
        <end position="157"/>
    </location>
</feature>
<keyword evidence="2" id="KW-1003">Cell membrane</keyword>
<sequence>MFSKGLAIFCGSFLIAIGLNAFLAPHHLIDGGLMGLALIIFYAFNTPVGVSTLLLNVPVYLFAFMKDKTFFYNGICGLLCSSLFADYLFFLHDDLSLSIFESSILGGFCVGVGIGLMLRYDTSSDGVDLIAQFISKSWAVNVGFTILLIDLFIMVAGMQVIGWRAFCYSVLVITVGGMMITLLTATKRPPV</sequence>
<keyword evidence="8" id="KW-1185">Reference proteome</keyword>
<evidence type="ECO:0000256" key="5">
    <source>
        <dbReference type="ARBA" id="ARBA00023136"/>
    </source>
</evidence>
<evidence type="ECO:0000256" key="6">
    <source>
        <dbReference type="SAM" id="Phobius"/>
    </source>
</evidence>
<dbReference type="RefSeq" id="WP_205187915.1">
    <property type="nucleotide sequence ID" value="NZ_JAFBFC010000004.1"/>
</dbReference>
<keyword evidence="3 6" id="KW-0812">Transmembrane</keyword>
<organism evidence="7 8">
    <name type="scientific">Priestia iocasae</name>
    <dbReference type="NCBI Taxonomy" id="2291674"/>
    <lineage>
        <taxon>Bacteria</taxon>
        <taxon>Bacillati</taxon>
        <taxon>Bacillota</taxon>
        <taxon>Bacilli</taxon>
        <taxon>Bacillales</taxon>
        <taxon>Bacillaceae</taxon>
        <taxon>Priestia</taxon>
    </lineage>
</organism>
<feature type="transmembrane region" description="Helical" evidence="6">
    <location>
        <begin position="37"/>
        <end position="63"/>
    </location>
</feature>
<evidence type="ECO:0000256" key="4">
    <source>
        <dbReference type="ARBA" id="ARBA00022989"/>
    </source>
</evidence>
<gene>
    <name evidence="7" type="ORF">JOC83_002771</name>
</gene>
<feature type="transmembrane region" description="Helical" evidence="6">
    <location>
        <begin position="97"/>
        <end position="118"/>
    </location>
</feature>
<reference evidence="7 8" key="1">
    <citation type="submission" date="2021-01" db="EMBL/GenBank/DDBJ databases">
        <title>Genomic Encyclopedia of Type Strains, Phase IV (KMG-IV): sequencing the most valuable type-strain genomes for metagenomic binning, comparative biology and taxonomic classification.</title>
        <authorList>
            <person name="Goeker M."/>
        </authorList>
    </citation>
    <scope>NUCLEOTIDE SEQUENCE [LARGE SCALE GENOMIC DNA]</scope>
    <source>
        <strain evidence="7 8">DSM 104297</strain>
    </source>
</reference>
<dbReference type="Pfam" id="PF02588">
    <property type="entry name" value="YitT_membrane"/>
    <property type="match status" value="1"/>
</dbReference>
<feature type="transmembrane region" description="Helical" evidence="6">
    <location>
        <begin position="70"/>
        <end position="91"/>
    </location>
</feature>
<evidence type="ECO:0000313" key="7">
    <source>
        <dbReference type="EMBL" id="MBM7703922.1"/>
    </source>
</evidence>
<evidence type="ECO:0000256" key="1">
    <source>
        <dbReference type="ARBA" id="ARBA00004651"/>
    </source>
</evidence>